<dbReference type="KEGG" id="dpp:DICPUDRAFT_157926"/>
<dbReference type="Proteomes" id="UP000001064">
    <property type="component" value="Unassembled WGS sequence"/>
</dbReference>
<sequence>MVRIITRRSSQLQKRNRIQIINLKQALCGSSNKSSKDTIIRKKVLKSKDIPKVKKESNTTPAKSNIITRSSKLYQLNVKKEPQQNNKINLKQEVLIITRSNIIKNIEFINNYNKLSKYKL</sequence>
<protein>
    <submittedName>
        <fullName evidence="1">Uncharacterized protein</fullName>
    </submittedName>
</protein>
<dbReference type="EMBL" id="GL871336">
    <property type="protein sequence ID" value="EGC30358.1"/>
    <property type="molecule type" value="Genomic_DNA"/>
</dbReference>
<proteinExistence type="predicted"/>
<name>F1A0D4_DICPU</name>
<keyword evidence="2" id="KW-1185">Reference proteome</keyword>
<gene>
    <name evidence="1" type="ORF">DICPUDRAFT_157926</name>
</gene>
<dbReference type="VEuPathDB" id="AmoebaDB:DICPUDRAFT_157926"/>
<dbReference type="GeneID" id="10510675"/>
<evidence type="ECO:0000313" key="2">
    <source>
        <dbReference type="Proteomes" id="UP000001064"/>
    </source>
</evidence>
<organism evidence="1 2">
    <name type="scientific">Dictyostelium purpureum</name>
    <name type="common">Slime mold</name>
    <dbReference type="NCBI Taxonomy" id="5786"/>
    <lineage>
        <taxon>Eukaryota</taxon>
        <taxon>Amoebozoa</taxon>
        <taxon>Evosea</taxon>
        <taxon>Eumycetozoa</taxon>
        <taxon>Dictyostelia</taxon>
        <taxon>Dictyosteliales</taxon>
        <taxon>Dictyosteliaceae</taxon>
        <taxon>Dictyostelium</taxon>
    </lineage>
</organism>
<accession>F1A0D4</accession>
<evidence type="ECO:0000313" key="1">
    <source>
        <dbReference type="EMBL" id="EGC30358.1"/>
    </source>
</evidence>
<dbReference type="RefSeq" id="XP_003293128.1">
    <property type="nucleotide sequence ID" value="XM_003293080.1"/>
</dbReference>
<dbReference type="InParanoid" id="F1A0D4"/>
<dbReference type="AlphaFoldDB" id="F1A0D4"/>
<reference evidence="2" key="1">
    <citation type="journal article" date="2011" name="Genome Biol.">
        <title>Comparative genomics of the social amoebae Dictyostelium discoideum and Dictyostelium purpureum.</title>
        <authorList>
            <consortium name="US DOE Joint Genome Institute (JGI-PGF)"/>
            <person name="Sucgang R."/>
            <person name="Kuo A."/>
            <person name="Tian X."/>
            <person name="Salerno W."/>
            <person name="Parikh A."/>
            <person name="Feasley C.L."/>
            <person name="Dalin E."/>
            <person name="Tu H."/>
            <person name="Huang E."/>
            <person name="Barry K."/>
            <person name="Lindquist E."/>
            <person name="Shapiro H."/>
            <person name="Bruce D."/>
            <person name="Schmutz J."/>
            <person name="Salamov A."/>
            <person name="Fey P."/>
            <person name="Gaudet P."/>
            <person name="Anjard C."/>
            <person name="Babu M.M."/>
            <person name="Basu S."/>
            <person name="Bushmanova Y."/>
            <person name="van der Wel H."/>
            <person name="Katoh-Kurasawa M."/>
            <person name="Dinh C."/>
            <person name="Coutinho P.M."/>
            <person name="Saito T."/>
            <person name="Elias M."/>
            <person name="Schaap P."/>
            <person name="Kay R.R."/>
            <person name="Henrissat B."/>
            <person name="Eichinger L."/>
            <person name="Rivero F."/>
            <person name="Putnam N.H."/>
            <person name="West C.M."/>
            <person name="Loomis W.F."/>
            <person name="Chisholm R.L."/>
            <person name="Shaulsky G."/>
            <person name="Strassmann J.E."/>
            <person name="Queller D.C."/>
            <person name="Kuspa A."/>
            <person name="Grigoriev I.V."/>
        </authorList>
    </citation>
    <scope>NUCLEOTIDE SEQUENCE [LARGE SCALE GENOMIC DNA]</scope>
    <source>
        <strain evidence="2">QSDP1</strain>
    </source>
</reference>